<gene>
    <name evidence="1" type="ORF">SPELUC_LOCUS14077</name>
</gene>
<evidence type="ECO:0000313" key="2">
    <source>
        <dbReference type="Proteomes" id="UP000789366"/>
    </source>
</evidence>
<name>A0ACA9QC26_9GLOM</name>
<proteinExistence type="predicted"/>
<evidence type="ECO:0000313" key="1">
    <source>
        <dbReference type="EMBL" id="CAG8745025.1"/>
    </source>
</evidence>
<dbReference type="Proteomes" id="UP000789366">
    <property type="component" value="Unassembled WGS sequence"/>
</dbReference>
<comment type="caution">
    <text evidence="1">The sequence shown here is derived from an EMBL/GenBank/DDBJ whole genome shotgun (WGS) entry which is preliminary data.</text>
</comment>
<accession>A0ACA9QC26</accession>
<dbReference type="EMBL" id="CAJVPW010039846">
    <property type="protein sequence ID" value="CAG8745025.1"/>
    <property type="molecule type" value="Genomic_DNA"/>
</dbReference>
<feature type="non-terminal residue" evidence="1">
    <location>
        <position position="490"/>
    </location>
</feature>
<protein>
    <submittedName>
        <fullName evidence="1">11274_t:CDS:1</fullName>
    </submittedName>
</protein>
<sequence>YCSIGINIENHNNITPTTNAFECLDELTSKPLGTHFGLIQIGNDVSNFFDINDYSPSAISLANAVNNFAQIVNSVFLGAQDGSNNAIINIDDIKVKLTPEKINKTPDLVFKIVLGIYVGLMAAAVAGLGASAIAGEVVTAEAGAEAGAEVGTETDAIYVENEAIVAEENFGNELATYAEEAEQEVGGLENLVPKINEYTEEHLNQAELSLERDDKVGLYENLEKSRAAIDELKKLGTLDEQFESRYFDIFWRSFDRFNSVQVQMAPRMRGTTSAMELVQRALGPGSKFSPSAMRGPWRPSEIPPEKGSSGNKKRDLLNNKIGGTIDLETISLKEVMDNLVNNFTQSISIDDFKDQVKNVLSTISTELKNNIATDLNGNDISILDNFIKPKLGVTDDYGRSLTSTMVKNFLAAHITSTVMTGYGAVICTNDVAQQCQDYLCSCNTPIGDNIKTCIFAGGFGPNNDGTYSGYRDSHLNLIQQWNNVSGICQN</sequence>
<organism evidence="1 2">
    <name type="scientific">Cetraspora pellucida</name>
    <dbReference type="NCBI Taxonomy" id="1433469"/>
    <lineage>
        <taxon>Eukaryota</taxon>
        <taxon>Fungi</taxon>
        <taxon>Fungi incertae sedis</taxon>
        <taxon>Mucoromycota</taxon>
        <taxon>Glomeromycotina</taxon>
        <taxon>Glomeromycetes</taxon>
        <taxon>Diversisporales</taxon>
        <taxon>Gigasporaceae</taxon>
        <taxon>Cetraspora</taxon>
    </lineage>
</organism>
<reference evidence="1" key="1">
    <citation type="submission" date="2021-06" db="EMBL/GenBank/DDBJ databases">
        <authorList>
            <person name="Kallberg Y."/>
            <person name="Tangrot J."/>
            <person name="Rosling A."/>
        </authorList>
    </citation>
    <scope>NUCLEOTIDE SEQUENCE</scope>
    <source>
        <strain evidence="1">28 12/20/2015</strain>
    </source>
</reference>
<feature type="non-terminal residue" evidence="1">
    <location>
        <position position="1"/>
    </location>
</feature>
<keyword evidence="2" id="KW-1185">Reference proteome</keyword>